<feature type="transmembrane region" description="Helical" evidence="1">
    <location>
        <begin position="21"/>
        <end position="42"/>
    </location>
</feature>
<reference evidence="3" key="1">
    <citation type="journal article" date="2019" name="Int. J. Syst. Evol. Microbiol.">
        <title>The Global Catalogue of Microorganisms (GCM) 10K type strain sequencing project: providing services to taxonomists for standard genome sequencing and annotation.</title>
        <authorList>
            <consortium name="The Broad Institute Genomics Platform"/>
            <consortium name="The Broad Institute Genome Sequencing Center for Infectious Disease"/>
            <person name="Wu L."/>
            <person name="Ma J."/>
        </authorList>
    </citation>
    <scope>NUCLEOTIDE SEQUENCE [LARGE SCALE GENOMIC DNA]</scope>
    <source>
        <strain evidence="3">JCM 18014</strain>
    </source>
</reference>
<keyword evidence="1" id="KW-1133">Transmembrane helix</keyword>
<organism evidence="2 3">
    <name type="scientific">Erythrobacter westpacificensis</name>
    <dbReference type="NCBI Taxonomy" id="1055231"/>
    <lineage>
        <taxon>Bacteria</taxon>
        <taxon>Pseudomonadati</taxon>
        <taxon>Pseudomonadota</taxon>
        <taxon>Alphaproteobacteria</taxon>
        <taxon>Sphingomonadales</taxon>
        <taxon>Erythrobacteraceae</taxon>
        <taxon>Erythrobacter/Porphyrobacter group</taxon>
        <taxon>Erythrobacter</taxon>
    </lineage>
</organism>
<sequence length="102" mass="11804">MKGHRQNNRFPTHHGYGEIRVSRYFVLYLSQIAWVALGFYLYSGAYWPSTCQPTDLFQAYACSMRLPEDGGGWREAALLTWLWATPILIMLEVSRRVGKSKD</sequence>
<evidence type="ECO:0000313" key="3">
    <source>
        <dbReference type="Proteomes" id="UP001500518"/>
    </source>
</evidence>
<protein>
    <submittedName>
        <fullName evidence="2">Uncharacterized protein</fullName>
    </submittedName>
</protein>
<name>A0ABP9KDN1_9SPHN</name>
<evidence type="ECO:0000313" key="2">
    <source>
        <dbReference type="EMBL" id="GAA5055314.1"/>
    </source>
</evidence>
<keyword evidence="1" id="KW-0812">Transmembrane</keyword>
<evidence type="ECO:0000256" key="1">
    <source>
        <dbReference type="SAM" id="Phobius"/>
    </source>
</evidence>
<dbReference type="Proteomes" id="UP001500518">
    <property type="component" value="Unassembled WGS sequence"/>
</dbReference>
<comment type="caution">
    <text evidence="2">The sequence shown here is derived from an EMBL/GenBank/DDBJ whole genome shotgun (WGS) entry which is preliminary data.</text>
</comment>
<dbReference type="RefSeq" id="WP_346032854.1">
    <property type="nucleotide sequence ID" value="NZ_BAABHV010000010.1"/>
</dbReference>
<feature type="transmembrane region" description="Helical" evidence="1">
    <location>
        <begin position="76"/>
        <end position="93"/>
    </location>
</feature>
<keyword evidence="1" id="KW-0472">Membrane</keyword>
<proteinExistence type="predicted"/>
<accession>A0ABP9KDN1</accession>
<keyword evidence="3" id="KW-1185">Reference proteome</keyword>
<dbReference type="EMBL" id="BAABHV010000010">
    <property type="protein sequence ID" value="GAA5055314.1"/>
    <property type="molecule type" value="Genomic_DNA"/>
</dbReference>
<gene>
    <name evidence="2" type="ORF">GCM10023208_19080</name>
</gene>